<name>A0AA41ZBT0_9HYPH</name>
<reference evidence="1" key="1">
    <citation type="submission" date="2022-05" db="EMBL/GenBank/DDBJ databases">
        <authorList>
            <person name="Pankratov T."/>
        </authorList>
    </citation>
    <scope>NUCLEOTIDE SEQUENCE</scope>
    <source>
        <strain evidence="1">BP6-180914</strain>
    </source>
</reference>
<evidence type="ECO:0000313" key="1">
    <source>
        <dbReference type="EMBL" id="MCW6512987.1"/>
    </source>
</evidence>
<comment type="caution">
    <text evidence="1">The sequence shown here is derived from an EMBL/GenBank/DDBJ whole genome shotgun (WGS) entry which is preliminary data.</text>
</comment>
<evidence type="ECO:0000313" key="2">
    <source>
        <dbReference type="Proteomes" id="UP001165667"/>
    </source>
</evidence>
<dbReference type="AlphaFoldDB" id="A0AA41ZBT0"/>
<accession>A0AA41ZBT0</accession>
<protein>
    <recommendedName>
        <fullName evidence="3">Exonuclease VII large subunit C-terminal domain-containing protein</fullName>
    </recommendedName>
</protein>
<proteinExistence type="predicted"/>
<evidence type="ECO:0008006" key="3">
    <source>
        <dbReference type="Google" id="ProtNLM"/>
    </source>
</evidence>
<sequence>MHQALTSAVPLQIERTEAQVRTLMRHIADSIRNAANRVDPDAPMARIIAKAETAVTIESRESDRVLQDIAEAAARLLDHHEILLQQADSTLETLDHGAILRRGFAIAVGPTGQVLPTRAAALEAGTFTLEFSDGVLAVVAVHPLASCETHR</sequence>
<dbReference type="Proteomes" id="UP001165667">
    <property type="component" value="Unassembled WGS sequence"/>
</dbReference>
<keyword evidence="2" id="KW-1185">Reference proteome</keyword>
<organism evidence="1 2">
    <name type="scientific">Lichenifustis flavocetrariae</name>
    <dbReference type="NCBI Taxonomy" id="2949735"/>
    <lineage>
        <taxon>Bacteria</taxon>
        <taxon>Pseudomonadati</taxon>
        <taxon>Pseudomonadota</taxon>
        <taxon>Alphaproteobacteria</taxon>
        <taxon>Hyphomicrobiales</taxon>
        <taxon>Lichenihabitantaceae</taxon>
        <taxon>Lichenifustis</taxon>
    </lineage>
</organism>
<gene>
    <name evidence="1" type="ORF">M8523_34550</name>
</gene>
<dbReference type="EMBL" id="JAMOIM010000081">
    <property type="protein sequence ID" value="MCW6512987.1"/>
    <property type="molecule type" value="Genomic_DNA"/>
</dbReference>